<evidence type="ECO:0000256" key="2">
    <source>
        <dbReference type="ARBA" id="ARBA00022670"/>
    </source>
</evidence>
<gene>
    <name evidence="8" type="ORF">HMPREF1085_05378</name>
</gene>
<keyword evidence="6" id="KW-0472">Membrane</keyword>
<feature type="domain" description="NlpC/P60" evidence="7">
    <location>
        <begin position="433"/>
        <end position="573"/>
    </location>
</feature>
<dbReference type="EMBL" id="AGYH01000018">
    <property type="protein sequence ID" value="ENZ46787.1"/>
    <property type="molecule type" value="Genomic_DNA"/>
</dbReference>
<evidence type="ECO:0000256" key="1">
    <source>
        <dbReference type="ARBA" id="ARBA00007074"/>
    </source>
</evidence>
<reference evidence="8 9" key="1">
    <citation type="submission" date="2013-01" db="EMBL/GenBank/DDBJ databases">
        <title>The Genome Sequence of Clostridium bolteae 90A9.</title>
        <authorList>
            <consortium name="The Broad Institute Genome Sequencing Platform"/>
            <person name="Earl A."/>
            <person name="Ward D."/>
            <person name="Feldgarden M."/>
            <person name="Gevers D."/>
            <person name="Courvalin P."/>
            <person name="Lambert T."/>
            <person name="Walker B."/>
            <person name="Young S.K."/>
            <person name="Zeng Q."/>
            <person name="Gargeya S."/>
            <person name="Fitzgerald M."/>
            <person name="Haas B."/>
            <person name="Abouelleil A."/>
            <person name="Alvarado L."/>
            <person name="Arachchi H.M."/>
            <person name="Berlin A.M."/>
            <person name="Chapman S.B."/>
            <person name="Dewar J."/>
            <person name="Goldberg J."/>
            <person name="Griggs A."/>
            <person name="Gujja S."/>
            <person name="Hansen M."/>
            <person name="Howarth C."/>
            <person name="Imamovic A."/>
            <person name="Larimer J."/>
            <person name="McCowan C."/>
            <person name="Murphy C."/>
            <person name="Neiman D."/>
            <person name="Pearson M."/>
            <person name="Priest M."/>
            <person name="Roberts A."/>
            <person name="Saif S."/>
            <person name="Shea T."/>
            <person name="Sisk P."/>
            <person name="Sykes S."/>
            <person name="Wortman J."/>
            <person name="Nusbaum C."/>
            <person name="Birren B."/>
        </authorList>
    </citation>
    <scope>NUCLEOTIDE SEQUENCE [LARGE SCALE GENOMIC DNA]</scope>
    <source>
        <strain evidence="8 9">90A9</strain>
    </source>
</reference>
<evidence type="ECO:0000313" key="8">
    <source>
        <dbReference type="EMBL" id="ENZ46787.1"/>
    </source>
</evidence>
<protein>
    <submittedName>
        <fullName evidence="8">DNA-repair protein</fullName>
    </submittedName>
</protein>
<proteinExistence type="inferred from homology"/>
<comment type="similarity">
    <text evidence="1">Belongs to the peptidase C40 family.</text>
</comment>
<keyword evidence="6" id="KW-0812">Transmembrane</keyword>
<evidence type="ECO:0000256" key="4">
    <source>
        <dbReference type="ARBA" id="ARBA00022807"/>
    </source>
</evidence>
<dbReference type="Gene3D" id="3.90.1720.10">
    <property type="entry name" value="endopeptidase domain like (from Nostoc punctiforme)"/>
    <property type="match status" value="1"/>
</dbReference>
<feature type="region of interest" description="Disordered" evidence="5">
    <location>
        <begin position="1"/>
        <end position="79"/>
    </location>
</feature>
<keyword evidence="3" id="KW-0378">Hydrolase</keyword>
<dbReference type="RefSeq" id="WP_002577975.1">
    <property type="nucleotide sequence ID" value="NZ_KB851182.1"/>
</dbReference>
<dbReference type="OrthoDB" id="9812962at2"/>
<evidence type="ECO:0000256" key="5">
    <source>
        <dbReference type="SAM" id="MobiDB-lite"/>
    </source>
</evidence>
<feature type="compositionally biased region" description="Basic and acidic residues" evidence="5">
    <location>
        <begin position="1"/>
        <end position="37"/>
    </location>
</feature>
<accession>R0BR89</accession>
<dbReference type="GO" id="GO:0006508">
    <property type="term" value="P:proteolysis"/>
    <property type="evidence" value="ECO:0007669"/>
    <property type="project" value="UniProtKB-KW"/>
</dbReference>
<dbReference type="InterPro" id="IPR038765">
    <property type="entry name" value="Papain-like_cys_pep_sf"/>
</dbReference>
<keyword evidence="4" id="KW-0788">Thiol protease</keyword>
<dbReference type="HOGENOM" id="CLU_012396_2_1_9"/>
<dbReference type="Pfam" id="PF05257">
    <property type="entry name" value="CHAP"/>
    <property type="match status" value="1"/>
</dbReference>
<dbReference type="NCBIfam" id="NF045974">
    <property type="entry name" value="conju_CD1108"/>
    <property type="match status" value="1"/>
</dbReference>
<evidence type="ECO:0000259" key="7">
    <source>
        <dbReference type="PROSITE" id="PS51935"/>
    </source>
</evidence>
<evidence type="ECO:0000256" key="3">
    <source>
        <dbReference type="ARBA" id="ARBA00022801"/>
    </source>
</evidence>
<sequence length="573" mass="63522">MRKEPRLRFTDQEREDPALEKPIHRAEKAADRADKAQAKLPKKAVRRTVTDAKTGKTTSKLTFEEEKKPPSKLAHTVRDTPVRAALAKVHKEIRELEQDNVGVEGAHKTEQAAETGARLVQAGYRSHKLKPYREAAKAERKLEKANVNALYQKSLRENPQFASNPLSRWQQKQAIKKEYAAAKRAGQTAQTAGSTAKNVQKTGKAAKAAKEKAQQAGRFVMRHKKGFAIALILFLMVCLLMNSLSSCSMLAQSIGSAVSGSTYPSKDGDMLAVEANYAAKEAELQAELDSIESTYPGYDEYRYDLDPIGHNPHELASYLSALLHEYTPQSAAAELQKIFDLQYVLTLTEEIEIRTYTDEDGEEHEYEYRILNVELTNTQISVLAPELLAPDEYELYQVYIATSGNKPLLFGGGSPDMGNSEDLSGVDFINGTRPGNPALVELAQSQVGNVGGQPYWSWYGFNSRVEWCACFVSWCYNQAGVSEPKFAGCQSQGVPWFQSHGQWGGRGYENIAPGDAIFFDWDLDGSADHVGIVIGTDGNRVYTVEGNSGDACKIRSYDLNYESIKGYGLMNWN</sequence>
<evidence type="ECO:0000256" key="6">
    <source>
        <dbReference type="SAM" id="Phobius"/>
    </source>
</evidence>
<name>R0BR89_9FIRM</name>
<dbReference type="GO" id="GO:0008234">
    <property type="term" value="F:cysteine-type peptidase activity"/>
    <property type="evidence" value="ECO:0007669"/>
    <property type="project" value="UniProtKB-KW"/>
</dbReference>
<organism evidence="8 9">
    <name type="scientific">Enterocloster bolteae 90A9</name>
    <dbReference type="NCBI Taxonomy" id="997894"/>
    <lineage>
        <taxon>Bacteria</taxon>
        <taxon>Bacillati</taxon>
        <taxon>Bacillota</taxon>
        <taxon>Clostridia</taxon>
        <taxon>Lachnospirales</taxon>
        <taxon>Lachnospiraceae</taxon>
        <taxon>Enterocloster</taxon>
    </lineage>
</organism>
<dbReference type="PATRIC" id="fig|997894.4.peg.5616"/>
<dbReference type="GeneID" id="23116487"/>
<dbReference type="InterPro" id="IPR007921">
    <property type="entry name" value="CHAP_dom"/>
</dbReference>
<dbReference type="AlphaFoldDB" id="R0BR89"/>
<dbReference type="SUPFAM" id="SSF54001">
    <property type="entry name" value="Cysteine proteinases"/>
    <property type="match status" value="1"/>
</dbReference>
<dbReference type="PROSITE" id="PS51935">
    <property type="entry name" value="NLPC_P60"/>
    <property type="match status" value="1"/>
</dbReference>
<keyword evidence="9" id="KW-1185">Reference proteome</keyword>
<keyword evidence="2" id="KW-0645">Protease</keyword>
<dbReference type="InterPro" id="IPR000064">
    <property type="entry name" value="NLP_P60_dom"/>
</dbReference>
<feature type="transmembrane region" description="Helical" evidence="6">
    <location>
        <begin position="226"/>
        <end position="244"/>
    </location>
</feature>
<dbReference type="Proteomes" id="UP000013126">
    <property type="component" value="Unassembled WGS sequence"/>
</dbReference>
<evidence type="ECO:0000313" key="9">
    <source>
        <dbReference type="Proteomes" id="UP000013126"/>
    </source>
</evidence>
<comment type="caution">
    <text evidence="8">The sequence shown here is derived from an EMBL/GenBank/DDBJ whole genome shotgun (WGS) entry which is preliminary data.</text>
</comment>
<keyword evidence="6" id="KW-1133">Transmembrane helix</keyword>